<evidence type="ECO:0000256" key="8">
    <source>
        <dbReference type="ARBA" id="ARBA00022824"/>
    </source>
</evidence>
<evidence type="ECO:0000256" key="3">
    <source>
        <dbReference type="ARBA" id="ARBA00010626"/>
    </source>
</evidence>
<evidence type="ECO:0000256" key="14">
    <source>
        <dbReference type="ARBA" id="ARBA00033080"/>
    </source>
</evidence>
<evidence type="ECO:0000256" key="1">
    <source>
        <dbReference type="ARBA" id="ARBA00004240"/>
    </source>
</evidence>
<comment type="catalytic activity">
    <reaction evidence="16">
        <text>L-seryl-[protein] + GDP-beta-L-fucose = 3-O-(alpha-L-fucosyl)-L-seryl-[protein] + GDP + H(+)</text>
        <dbReference type="Rhea" id="RHEA:63644"/>
        <dbReference type="Rhea" id="RHEA-COMP:9863"/>
        <dbReference type="Rhea" id="RHEA-COMP:17914"/>
        <dbReference type="ChEBI" id="CHEBI:15378"/>
        <dbReference type="ChEBI" id="CHEBI:29999"/>
        <dbReference type="ChEBI" id="CHEBI:57273"/>
        <dbReference type="ChEBI" id="CHEBI:58189"/>
        <dbReference type="ChEBI" id="CHEBI:189632"/>
        <dbReference type="EC" id="2.4.1.221"/>
    </reaction>
    <physiologicalReaction direction="left-to-right" evidence="16">
        <dbReference type="Rhea" id="RHEA:63645"/>
    </physiologicalReaction>
</comment>
<comment type="catalytic activity">
    <reaction evidence="15">
        <text>L-threonyl-[protein] + GDP-beta-L-fucose = 3-O-(alpha-L-fucosyl)-L-threonyl-[protein] + GDP + H(+)</text>
        <dbReference type="Rhea" id="RHEA:70491"/>
        <dbReference type="Rhea" id="RHEA-COMP:11060"/>
        <dbReference type="Rhea" id="RHEA-COMP:17915"/>
        <dbReference type="ChEBI" id="CHEBI:15378"/>
        <dbReference type="ChEBI" id="CHEBI:30013"/>
        <dbReference type="ChEBI" id="CHEBI:57273"/>
        <dbReference type="ChEBI" id="CHEBI:58189"/>
        <dbReference type="ChEBI" id="CHEBI:189631"/>
        <dbReference type="EC" id="2.4.1.221"/>
    </reaction>
    <physiologicalReaction direction="left-to-right" evidence="15">
        <dbReference type="Rhea" id="RHEA:70492"/>
    </physiologicalReaction>
</comment>
<dbReference type="InterPro" id="IPR039922">
    <property type="entry name" value="POFUT1"/>
</dbReference>
<dbReference type="GO" id="GO:0006004">
    <property type="term" value="P:fucose metabolic process"/>
    <property type="evidence" value="ECO:0007669"/>
    <property type="project" value="UniProtKB-KW"/>
</dbReference>
<dbReference type="PANTHER" id="PTHR21420:SF9">
    <property type="entry name" value="GDP-FUCOSE PROTEIN O-FUCOSYLTRANSFERASE 1"/>
    <property type="match status" value="1"/>
</dbReference>
<keyword evidence="9" id="KW-0914">Notch signaling pathway</keyword>
<keyword evidence="8" id="KW-0256">Endoplasmic reticulum</keyword>
<protein>
    <recommendedName>
        <fullName evidence="5">GDP-fucose protein O-fucosyltransferase 1</fullName>
        <ecNumber evidence="4">2.4.1.221</ecNumber>
    </recommendedName>
    <alternativeName>
        <fullName evidence="14">Peptide-O-fucosyltransferase 1</fullName>
    </alternativeName>
</protein>
<keyword evidence="7" id="KW-0808">Transferase</keyword>
<dbReference type="PANTHER" id="PTHR21420">
    <property type="entry name" value="GDP-FUCOSE PROTEIN O-FUCOSYLTRANSFERASE 1"/>
    <property type="match status" value="1"/>
</dbReference>
<name>A0AA88XPZ6_PINIB</name>
<proteinExistence type="inferred from homology"/>
<evidence type="ECO:0000256" key="6">
    <source>
        <dbReference type="ARBA" id="ARBA00022676"/>
    </source>
</evidence>
<dbReference type="GO" id="GO:0007219">
    <property type="term" value="P:Notch signaling pathway"/>
    <property type="evidence" value="ECO:0007669"/>
    <property type="project" value="UniProtKB-KW"/>
</dbReference>
<dbReference type="Pfam" id="PF10250">
    <property type="entry name" value="O-FucT"/>
    <property type="match status" value="1"/>
</dbReference>
<evidence type="ECO:0000256" key="13">
    <source>
        <dbReference type="ARBA" id="ARBA00023277"/>
    </source>
</evidence>
<evidence type="ECO:0000256" key="11">
    <source>
        <dbReference type="ARBA" id="ARBA00023180"/>
    </source>
</evidence>
<keyword evidence="11" id="KW-0325">Glycoprotein</keyword>
<evidence type="ECO:0000256" key="7">
    <source>
        <dbReference type="ARBA" id="ARBA00022679"/>
    </source>
</evidence>
<dbReference type="InterPro" id="IPR019378">
    <property type="entry name" value="GDP-Fuc_O-FucTrfase"/>
</dbReference>
<dbReference type="EC" id="2.4.1.221" evidence="4"/>
<dbReference type="GO" id="GO:0008593">
    <property type="term" value="P:regulation of Notch signaling pathway"/>
    <property type="evidence" value="ECO:0007669"/>
    <property type="project" value="TreeGrafter"/>
</dbReference>
<evidence type="ECO:0000256" key="5">
    <source>
        <dbReference type="ARBA" id="ARBA00021745"/>
    </source>
</evidence>
<keyword evidence="6" id="KW-0328">Glycosyltransferase</keyword>
<dbReference type="GO" id="GO:0046922">
    <property type="term" value="F:peptide-O-fucosyltransferase activity"/>
    <property type="evidence" value="ECO:0007669"/>
    <property type="project" value="UniProtKB-EC"/>
</dbReference>
<dbReference type="Proteomes" id="UP001186944">
    <property type="component" value="Unassembled WGS sequence"/>
</dbReference>
<reference evidence="17" key="1">
    <citation type="submission" date="2019-08" db="EMBL/GenBank/DDBJ databases">
        <title>The improved chromosome-level genome for the pearl oyster Pinctada fucata martensii using PacBio sequencing and Hi-C.</title>
        <authorList>
            <person name="Zheng Z."/>
        </authorList>
    </citation>
    <scope>NUCLEOTIDE SEQUENCE</scope>
    <source>
        <strain evidence="17">ZZ-2019</strain>
        <tissue evidence="17">Adductor muscle</tissue>
    </source>
</reference>
<comment type="pathway">
    <text evidence="2">Protein modification; protein glycosylation.</text>
</comment>
<keyword evidence="13" id="KW-0119">Carbohydrate metabolism</keyword>
<evidence type="ECO:0000256" key="12">
    <source>
        <dbReference type="ARBA" id="ARBA00023253"/>
    </source>
</evidence>
<accession>A0AA88XPZ6</accession>
<keyword evidence="12" id="KW-0294">Fucose metabolism</keyword>
<dbReference type="AlphaFoldDB" id="A0AA88XPZ6"/>
<comment type="caution">
    <text evidence="17">The sequence shown here is derived from an EMBL/GenBank/DDBJ whole genome shotgun (WGS) entry which is preliminary data.</text>
</comment>
<evidence type="ECO:0000256" key="4">
    <source>
        <dbReference type="ARBA" id="ARBA00012196"/>
    </source>
</evidence>
<evidence type="ECO:0000256" key="2">
    <source>
        <dbReference type="ARBA" id="ARBA00004922"/>
    </source>
</evidence>
<gene>
    <name evidence="17" type="ORF">FSP39_005448</name>
</gene>
<evidence type="ECO:0000313" key="17">
    <source>
        <dbReference type="EMBL" id="KAK3089660.1"/>
    </source>
</evidence>
<sequence>MRGAPAPFPMVEANVDLHKYLIWSDQIEEEVQAHIHKLFNGEKYIGIHLRNGVDWKSACDHADGQTSYMASPQCLGYNRNKKVTSKMCYPPKEEILRVLKNTVIQTKIKNIYVASDKNPMIKEIEDHLKAQKVKVHHLDPWLPQIDLAILGKSDYFIGNCVSSFTSFVSRERLVKNKPTSYWGL</sequence>
<keyword evidence="18" id="KW-1185">Reference proteome</keyword>
<evidence type="ECO:0000256" key="10">
    <source>
        <dbReference type="ARBA" id="ARBA00023157"/>
    </source>
</evidence>
<evidence type="ECO:0000313" key="18">
    <source>
        <dbReference type="Proteomes" id="UP001186944"/>
    </source>
</evidence>
<comment type="subcellular location">
    <subcellularLocation>
        <location evidence="1">Endoplasmic reticulum</location>
    </subcellularLocation>
</comment>
<organism evidence="17 18">
    <name type="scientific">Pinctada imbricata</name>
    <name type="common">Atlantic pearl-oyster</name>
    <name type="synonym">Pinctada martensii</name>
    <dbReference type="NCBI Taxonomy" id="66713"/>
    <lineage>
        <taxon>Eukaryota</taxon>
        <taxon>Metazoa</taxon>
        <taxon>Spiralia</taxon>
        <taxon>Lophotrochozoa</taxon>
        <taxon>Mollusca</taxon>
        <taxon>Bivalvia</taxon>
        <taxon>Autobranchia</taxon>
        <taxon>Pteriomorphia</taxon>
        <taxon>Pterioida</taxon>
        <taxon>Pterioidea</taxon>
        <taxon>Pteriidae</taxon>
        <taxon>Pinctada</taxon>
    </lineage>
</organism>
<evidence type="ECO:0000256" key="16">
    <source>
        <dbReference type="ARBA" id="ARBA00048647"/>
    </source>
</evidence>
<dbReference type="EMBL" id="VSWD01000010">
    <property type="protein sequence ID" value="KAK3089660.1"/>
    <property type="molecule type" value="Genomic_DNA"/>
</dbReference>
<evidence type="ECO:0000256" key="15">
    <source>
        <dbReference type="ARBA" id="ARBA00047273"/>
    </source>
</evidence>
<dbReference type="GO" id="GO:0005783">
    <property type="term" value="C:endoplasmic reticulum"/>
    <property type="evidence" value="ECO:0007669"/>
    <property type="project" value="UniProtKB-SubCell"/>
</dbReference>
<comment type="similarity">
    <text evidence="3">Belongs to the glycosyltransferase 65 family.</text>
</comment>
<dbReference type="Gene3D" id="3.40.50.11350">
    <property type="match status" value="1"/>
</dbReference>
<keyword evidence="10" id="KW-1015">Disulfide bond</keyword>
<evidence type="ECO:0000256" key="9">
    <source>
        <dbReference type="ARBA" id="ARBA00022976"/>
    </source>
</evidence>